<dbReference type="Gene3D" id="1.10.238.10">
    <property type="entry name" value="EF-hand"/>
    <property type="match status" value="1"/>
</dbReference>
<sequence>MVLGQPVMCCLADLSGHKCVSDSLKKAKPLPPQTDINRESPAPVSVADFIGAHLNSKGCDLAHLLLDVFYISVRGESVVPIHENDPIITGLGPIAISNVDPMPSTISIVDKHCSGPNFHRLISSVALPNIPHIPSPQLLVMKSIFDHARNGPANDMLTRSDLNGALRPFLKDQITPLNDQVLSRIALGFDRDHSGNITFTSFALRISDLYFGTLRDRQHIVFDMIDGDGDGAISSSELFLLHEDPAIGPIFRPDIEPLMDHTVSRYCSLPSPSGSNALDALSPSPNPIDDGPHYQTQIKFSDVCDIWKEPRILKLFQDNIWQVLSDYEGQCNPNPENRDDDESGALERQGYSHGRGRSRGRRQDTLRGIPMTRSPVIRPDQYPTPTHHRS</sequence>
<reference evidence="4" key="1">
    <citation type="submission" date="2015-04" db="EMBL/GenBank/DDBJ databases">
        <title>The genome sequence of the plant pathogenic Rhizarian Plasmodiophora brassicae reveals insights in its biotrophic life cycle and the origin of chitin synthesis.</title>
        <authorList>
            <person name="Schwelm A."/>
            <person name="Fogelqvist J."/>
            <person name="Knaust A."/>
            <person name="Julke S."/>
            <person name="Lilja T."/>
            <person name="Dhandapani V."/>
            <person name="Bonilla-Rosso G."/>
            <person name="Karlsson M."/>
            <person name="Shevchenko A."/>
            <person name="Choi S.R."/>
            <person name="Kim H.G."/>
            <person name="Park J.Y."/>
            <person name="Lim Y.P."/>
            <person name="Ludwig-Muller J."/>
            <person name="Dixelius C."/>
        </authorList>
    </citation>
    <scope>NUCLEOTIDE SEQUENCE</scope>
    <source>
        <tissue evidence="4">Potato root galls</tissue>
    </source>
</reference>
<dbReference type="InterPro" id="IPR002048">
    <property type="entry name" value="EF_hand_dom"/>
</dbReference>
<evidence type="ECO:0000313" key="4">
    <source>
        <dbReference type="EMBL" id="CRZ04728.1"/>
    </source>
</evidence>
<evidence type="ECO:0000256" key="2">
    <source>
        <dbReference type="SAM" id="MobiDB-lite"/>
    </source>
</evidence>
<dbReference type="PROSITE" id="PS00018">
    <property type="entry name" value="EF_HAND_1"/>
    <property type="match status" value="1"/>
</dbReference>
<dbReference type="EMBL" id="HACM01004286">
    <property type="protein sequence ID" value="CRZ04728.1"/>
    <property type="molecule type" value="Transcribed_RNA"/>
</dbReference>
<evidence type="ECO:0000259" key="3">
    <source>
        <dbReference type="Pfam" id="PF13202"/>
    </source>
</evidence>
<feature type="region of interest" description="Disordered" evidence="2">
    <location>
        <begin position="327"/>
        <end position="390"/>
    </location>
</feature>
<organism evidence="4">
    <name type="scientific">Spongospora subterranea</name>
    <dbReference type="NCBI Taxonomy" id="70186"/>
    <lineage>
        <taxon>Eukaryota</taxon>
        <taxon>Sar</taxon>
        <taxon>Rhizaria</taxon>
        <taxon>Endomyxa</taxon>
        <taxon>Phytomyxea</taxon>
        <taxon>Plasmodiophorida</taxon>
        <taxon>Plasmodiophoridae</taxon>
        <taxon>Spongospora</taxon>
    </lineage>
</organism>
<protein>
    <recommendedName>
        <fullName evidence="3">EF-hand domain-containing protein</fullName>
    </recommendedName>
</protein>
<accession>A0A0H5QRR7</accession>
<dbReference type="GO" id="GO:0005509">
    <property type="term" value="F:calcium ion binding"/>
    <property type="evidence" value="ECO:0007669"/>
    <property type="project" value="InterPro"/>
</dbReference>
<feature type="domain" description="EF-hand" evidence="3">
    <location>
        <begin position="221"/>
        <end position="238"/>
    </location>
</feature>
<dbReference type="AlphaFoldDB" id="A0A0H5QRR7"/>
<dbReference type="InterPro" id="IPR018247">
    <property type="entry name" value="EF_Hand_1_Ca_BS"/>
</dbReference>
<keyword evidence="1" id="KW-0106">Calcium</keyword>
<dbReference type="InterPro" id="IPR011992">
    <property type="entry name" value="EF-hand-dom_pair"/>
</dbReference>
<name>A0A0H5QRR7_9EUKA</name>
<dbReference type="SUPFAM" id="SSF47473">
    <property type="entry name" value="EF-hand"/>
    <property type="match status" value="1"/>
</dbReference>
<evidence type="ECO:0000256" key="1">
    <source>
        <dbReference type="ARBA" id="ARBA00022837"/>
    </source>
</evidence>
<dbReference type="EMBL" id="HACM01004285">
    <property type="protein sequence ID" value="CRZ04727.1"/>
    <property type="molecule type" value="Transcribed_RNA"/>
</dbReference>
<dbReference type="Pfam" id="PF13202">
    <property type="entry name" value="EF-hand_5"/>
    <property type="match status" value="1"/>
</dbReference>
<proteinExistence type="predicted"/>